<evidence type="ECO:0000256" key="4">
    <source>
        <dbReference type="ARBA" id="ARBA00022722"/>
    </source>
</evidence>
<keyword evidence="3 8" id="KW-0507">mRNA processing</keyword>
<dbReference type="GO" id="GO:0006364">
    <property type="term" value="P:rRNA processing"/>
    <property type="evidence" value="ECO:0007669"/>
    <property type="project" value="UniProtKB-UniRule"/>
</dbReference>
<evidence type="ECO:0000256" key="1">
    <source>
        <dbReference type="ARBA" id="ARBA00000109"/>
    </source>
</evidence>
<evidence type="ECO:0000313" key="11">
    <source>
        <dbReference type="EMBL" id="RMA78520.1"/>
    </source>
</evidence>
<keyword evidence="8" id="KW-0963">Cytoplasm</keyword>
<evidence type="ECO:0000256" key="6">
    <source>
        <dbReference type="ARBA" id="ARBA00022801"/>
    </source>
</evidence>
<dbReference type="OrthoDB" id="9805026at2"/>
<dbReference type="GO" id="GO:0019843">
    <property type="term" value="F:rRNA binding"/>
    <property type="evidence" value="ECO:0007669"/>
    <property type="project" value="UniProtKB-KW"/>
</dbReference>
<organism evidence="11 12">
    <name type="scientific">Metamycoplasma subdolum</name>
    <dbReference type="NCBI Taxonomy" id="92407"/>
    <lineage>
        <taxon>Bacteria</taxon>
        <taxon>Bacillati</taxon>
        <taxon>Mycoplasmatota</taxon>
        <taxon>Mycoplasmoidales</taxon>
        <taxon>Metamycoplasmataceae</taxon>
        <taxon>Metamycoplasma</taxon>
    </lineage>
</organism>
<evidence type="ECO:0000256" key="2">
    <source>
        <dbReference type="ARBA" id="ARBA00010183"/>
    </source>
</evidence>
<dbReference type="GO" id="GO:0003725">
    <property type="term" value="F:double-stranded RNA binding"/>
    <property type="evidence" value="ECO:0007669"/>
    <property type="project" value="TreeGrafter"/>
</dbReference>
<keyword evidence="12" id="KW-1185">Reference proteome</keyword>
<evidence type="ECO:0000256" key="3">
    <source>
        <dbReference type="ARBA" id="ARBA00022664"/>
    </source>
</evidence>
<dbReference type="Pfam" id="PF00035">
    <property type="entry name" value="dsrm"/>
    <property type="match status" value="1"/>
</dbReference>
<dbReference type="PROSITE" id="PS50137">
    <property type="entry name" value="DS_RBD"/>
    <property type="match status" value="1"/>
</dbReference>
<dbReference type="RefSeq" id="WP_121940824.1">
    <property type="nucleotide sequence ID" value="NZ_CP137846.1"/>
</dbReference>
<evidence type="ECO:0000259" key="10">
    <source>
        <dbReference type="PROSITE" id="PS50142"/>
    </source>
</evidence>
<feature type="active site" evidence="8">
    <location>
        <position position="128"/>
    </location>
</feature>
<keyword evidence="8" id="KW-0460">Magnesium</keyword>
<evidence type="ECO:0000259" key="9">
    <source>
        <dbReference type="PROSITE" id="PS50137"/>
    </source>
</evidence>
<feature type="active site" evidence="8">
    <location>
        <position position="59"/>
    </location>
</feature>
<dbReference type="SMART" id="SM00358">
    <property type="entry name" value="DSRM"/>
    <property type="match status" value="1"/>
</dbReference>
<keyword evidence="8" id="KW-0819">tRNA processing</keyword>
<comment type="subunit">
    <text evidence="8">Homodimer.</text>
</comment>
<dbReference type="CDD" id="cd00593">
    <property type="entry name" value="RIBOc"/>
    <property type="match status" value="1"/>
</dbReference>
<dbReference type="HAMAP" id="MF_00104">
    <property type="entry name" value="RNase_III"/>
    <property type="match status" value="1"/>
</dbReference>
<dbReference type="EC" id="3.1.26.3" evidence="8"/>
<keyword evidence="4 8" id="KW-0540">Nuclease</keyword>
<dbReference type="Gene3D" id="1.10.1520.10">
    <property type="entry name" value="Ribonuclease III domain"/>
    <property type="match status" value="1"/>
</dbReference>
<evidence type="ECO:0000256" key="5">
    <source>
        <dbReference type="ARBA" id="ARBA00022759"/>
    </source>
</evidence>
<dbReference type="Proteomes" id="UP000267246">
    <property type="component" value="Unassembled WGS sequence"/>
</dbReference>
<dbReference type="Pfam" id="PF14622">
    <property type="entry name" value="Ribonucleas_3_3"/>
    <property type="match status" value="1"/>
</dbReference>
<dbReference type="GO" id="GO:0005737">
    <property type="term" value="C:cytoplasm"/>
    <property type="evidence" value="ECO:0007669"/>
    <property type="project" value="UniProtKB-SubCell"/>
</dbReference>
<comment type="cofactor">
    <cofactor evidence="8">
        <name>Mg(2+)</name>
        <dbReference type="ChEBI" id="CHEBI:18420"/>
    </cofactor>
</comment>
<comment type="caution">
    <text evidence="11">The sequence shown here is derived from an EMBL/GenBank/DDBJ whole genome shotgun (WGS) entry which is preliminary data.</text>
</comment>
<keyword evidence="5 8" id="KW-0255">Endonuclease</keyword>
<keyword evidence="7 8" id="KW-0694">RNA-binding</keyword>
<feature type="binding site" evidence="8">
    <location>
        <position position="125"/>
    </location>
    <ligand>
        <name>Mg(2+)</name>
        <dbReference type="ChEBI" id="CHEBI:18420"/>
    </ligand>
</feature>
<dbReference type="Gene3D" id="3.30.160.20">
    <property type="match status" value="1"/>
</dbReference>
<feature type="domain" description="DRBM" evidence="9">
    <location>
        <begin position="169"/>
        <end position="239"/>
    </location>
</feature>
<comment type="subcellular location">
    <subcellularLocation>
        <location evidence="8">Cytoplasm</location>
    </subcellularLocation>
</comment>
<dbReference type="GO" id="GO:0008033">
    <property type="term" value="P:tRNA processing"/>
    <property type="evidence" value="ECO:0007669"/>
    <property type="project" value="UniProtKB-KW"/>
</dbReference>
<dbReference type="InterPro" id="IPR014720">
    <property type="entry name" value="dsRBD_dom"/>
</dbReference>
<keyword evidence="8" id="KW-0699">rRNA-binding</keyword>
<dbReference type="SMART" id="SM00535">
    <property type="entry name" value="RIBOc"/>
    <property type="match status" value="1"/>
</dbReference>
<comment type="similarity">
    <text evidence="2">Belongs to the ribonuclease III family.</text>
</comment>
<accession>A0A3M0A158</accession>
<evidence type="ECO:0000256" key="7">
    <source>
        <dbReference type="ARBA" id="ARBA00022884"/>
    </source>
</evidence>
<comment type="function">
    <text evidence="8">Digests double-stranded RNA. Involved in the processing of primary rRNA transcript to yield the immediate precursors to the large and small rRNAs (23S and 16S). Processes some mRNAs, and tRNAs when they are encoded in the rRNA operon. Processes pre-crRNA and tracrRNA of type II CRISPR loci if present in the organism.</text>
</comment>
<keyword evidence="6 8" id="KW-0378">Hydrolase</keyword>
<proteinExistence type="inferred from homology"/>
<dbReference type="SUPFAM" id="SSF54768">
    <property type="entry name" value="dsRNA-binding domain-like"/>
    <property type="match status" value="1"/>
</dbReference>
<gene>
    <name evidence="8" type="primary">rnc</name>
    <name evidence="11" type="ORF">JN00_0350</name>
</gene>
<dbReference type="GO" id="GO:0006397">
    <property type="term" value="P:mRNA processing"/>
    <property type="evidence" value="ECO:0007669"/>
    <property type="project" value="UniProtKB-UniRule"/>
</dbReference>
<comment type="catalytic activity">
    <reaction evidence="1 8">
        <text>Endonucleolytic cleavage to 5'-phosphomonoester.</text>
        <dbReference type="EC" id="3.1.26.3"/>
    </reaction>
</comment>
<dbReference type="PANTHER" id="PTHR11207:SF0">
    <property type="entry name" value="RIBONUCLEASE 3"/>
    <property type="match status" value="1"/>
</dbReference>
<protein>
    <recommendedName>
        <fullName evidence="8">Ribonuclease 3</fullName>
        <ecNumber evidence="8">3.1.26.3</ecNumber>
    </recommendedName>
    <alternativeName>
        <fullName evidence="8">Ribonuclease III</fullName>
        <shortName evidence="8">RNase III</shortName>
    </alternativeName>
</protein>
<dbReference type="AlphaFoldDB" id="A0A3M0A158"/>
<keyword evidence="8" id="KW-0698">rRNA processing</keyword>
<feature type="binding site" evidence="8">
    <location>
        <position position="55"/>
    </location>
    <ligand>
        <name>Mg(2+)</name>
        <dbReference type="ChEBI" id="CHEBI:18420"/>
    </ligand>
</feature>
<dbReference type="CDD" id="cd10845">
    <property type="entry name" value="DSRM_RNAse_III_family"/>
    <property type="match status" value="1"/>
</dbReference>
<dbReference type="InterPro" id="IPR000999">
    <property type="entry name" value="RNase_III_dom"/>
</dbReference>
<evidence type="ECO:0000313" key="12">
    <source>
        <dbReference type="Proteomes" id="UP000267246"/>
    </source>
</evidence>
<dbReference type="GO" id="GO:0010468">
    <property type="term" value="P:regulation of gene expression"/>
    <property type="evidence" value="ECO:0007669"/>
    <property type="project" value="TreeGrafter"/>
</dbReference>
<dbReference type="GO" id="GO:0046872">
    <property type="term" value="F:metal ion binding"/>
    <property type="evidence" value="ECO:0007669"/>
    <property type="project" value="UniProtKB-KW"/>
</dbReference>
<feature type="binding site" evidence="8">
    <location>
        <position position="128"/>
    </location>
    <ligand>
        <name>Mg(2+)</name>
        <dbReference type="ChEBI" id="CHEBI:18420"/>
    </ligand>
</feature>
<dbReference type="PANTHER" id="PTHR11207">
    <property type="entry name" value="RIBONUCLEASE III"/>
    <property type="match status" value="1"/>
</dbReference>
<dbReference type="NCBIfam" id="TIGR02191">
    <property type="entry name" value="RNaseIII"/>
    <property type="match status" value="1"/>
</dbReference>
<dbReference type="SUPFAM" id="SSF69065">
    <property type="entry name" value="RNase III domain-like"/>
    <property type="match status" value="1"/>
</dbReference>
<feature type="domain" description="RNase III" evidence="10">
    <location>
        <begin position="13"/>
        <end position="139"/>
    </location>
</feature>
<keyword evidence="8" id="KW-0479">Metal-binding</keyword>
<sequence length="240" mass="27647">MTSKNSEWLSNVRDWIKKYINLNFTEEQFLLIQQALTHSSYCHGKKNCKDYQMLEFLGDAILDFYVSDFIYSQFNLNEGEATEVRKSLVSNKHLSQCGEELQILDIIATGKNAFINGLNSHVLSSHIEAIIGAIYLAFDDRQIGFHTKRFIKKFIIQDIKKIRPDSLTNYKSIFQEHMQSNFKNSTIKYIAEELVDKPSEERFFVKVMVNTEVYGEGFGRTKKEAEQNAAKSALSKIASD</sequence>
<reference evidence="11 12" key="1">
    <citation type="submission" date="2018-10" db="EMBL/GenBank/DDBJ databases">
        <title>Genomic Encyclopedia of Archaeal and Bacterial Type Strains, Phase II (KMG-II): from individual species to whole genera.</title>
        <authorList>
            <person name="Goeker M."/>
        </authorList>
    </citation>
    <scope>NUCLEOTIDE SEQUENCE [LARGE SCALE GENOMIC DNA]</scope>
    <source>
        <strain evidence="11 12">ATCC 29870</strain>
    </source>
</reference>
<name>A0A3M0A158_9BACT</name>
<evidence type="ECO:0000256" key="8">
    <source>
        <dbReference type="HAMAP-Rule" id="MF_00104"/>
    </source>
</evidence>
<dbReference type="InterPro" id="IPR036389">
    <property type="entry name" value="RNase_III_sf"/>
</dbReference>
<dbReference type="PROSITE" id="PS50142">
    <property type="entry name" value="RNASE_3_2"/>
    <property type="match status" value="1"/>
</dbReference>
<dbReference type="InterPro" id="IPR011907">
    <property type="entry name" value="RNase_III"/>
</dbReference>
<dbReference type="EMBL" id="REFI01000007">
    <property type="protein sequence ID" value="RMA78520.1"/>
    <property type="molecule type" value="Genomic_DNA"/>
</dbReference>
<dbReference type="GO" id="GO:0004525">
    <property type="term" value="F:ribonuclease III activity"/>
    <property type="evidence" value="ECO:0007669"/>
    <property type="project" value="UniProtKB-UniRule"/>
</dbReference>